<protein>
    <submittedName>
        <fullName evidence="1">ATP-binding cassette subfamily B protein</fullName>
    </submittedName>
</protein>
<gene>
    <name evidence="1" type="ORF">J2X78_000713</name>
</gene>
<sequence>MFSLLKPYKGLIAVLLLFTLAGNGINLLLPKIVANGIDAYTSGNFNLHGILVNFSIAILFVFLFTFLQGIVQTYASEKVAKDLRTKLADKISRQSNAYIEKANPSKLLTNLTADVDSIKTFIAQAIVSITSSVFIIIGATILLLTINWKLALAILAIIPLIGITFFVVIKKVTVLFRQAREVIDWLNKVINESILGAALIRVVNSQQLEYVKFLSASTRARDLGIGILNLFAGLIPVITFVANLASLTILVLGGHYVISGSMTLGDFAAFKSYLAILIFPIIVIGFMSNVIAQAKASYGRIAQVLNQDNAAPSGNLTDALKGHLEMKGVNVLYGQKPVLKAISFDLQPGSKTAIIGPTAAGKTQLLYLLTGLIKADEGEILFDGKPIDAYQPESFHNQIGFVFQDSILFNMSIRENIAFSDLVTDESLEKAIETAELKDFIEGLPEKLNTIVSERGSDLSGGQKQRIMLARALALNPKVLLLDDFTARVDTNTEQRILANVQQNYPGLTLLSVTQKIAAVQHYDKVVLLMQGEIIAQGRHQELMKSSPEYVQIYNSQQSTSNYELQS</sequence>
<accession>A0ACC6KST3</accession>
<comment type="caution">
    <text evidence="1">The sequence shown here is derived from an EMBL/GenBank/DDBJ whole genome shotgun (WGS) entry which is preliminary data.</text>
</comment>
<keyword evidence="2" id="KW-1185">Reference proteome</keyword>
<keyword evidence="1" id="KW-0067">ATP-binding</keyword>
<proteinExistence type="predicted"/>
<reference evidence="1" key="1">
    <citation type="submission" date="2023-07" db="EMBL/GenBank/DDBJ databases">
        <title>Sorghum-associated microbial communities from plants grown in Nebraska, USA.</title>
        <authorList>
            <person name="Schachtman D."/>
        </authorList>
    </citation>
    <scope>NUCLEOTIDE SEQUENCE</scope>
    <source>
        <strain evidence="1">2697</strain>
    </source>
</reference>
<evidence type="ECO:0000313" key="2">
    <source>
        <dbReference type="Proteomes" id="UP001246858"/>
    </source>
</evidence>
<organism evidence="1 2">
    <name type="scientific">Pedobacter africanus</name>
    <dbReference type="NCBI Taxonomy" id="151894"/>
    <lineage>
        <taxon>Bacteria</taxon>
        <taxon>Pseudomonadati</taxon>
        <taxon>Bacteroidota</taxon>
        <taxon>Sphingobacteriia</taxon>
        <taxon>Sphingobacteriales</taxon>
        <taxon>Sphingobacteriaceae</taxon>
        <taxon>Pedobacter</taxon>
    </lineage>
</organism>
<keyword evidence="1" id="KW-0547">Nucleotide-binding</keyword>
<dbReference type="Proteomes" id="UP001246858">
    <property type="component" value="Unassembled WGS sequence"/>
</dbReference>
<name>A0ACC6KST3_9SPHI</name>
<evidence type="ECO:0000313" key="1">
    <source>
        <dbReference type="EMBL" id="MDR6782161.1"/>
    </source>
</evidence>
<dbReference type="EMBL" id="JAVDTF010000001">
    <property type="protein sequence ID" value="MDR6782161.1"/>
    <property type="molecule type" value="Genomic_DNA"/>
</dbReference>